<name>A0A8J5JS83_HOMAM</name>
<dbReference type="EMBL" id="JAHLQT010031693">
    <property type="protein sequence ID" value="KAG7160064.1"/>
    <property type="molecule type" value="Genomic_DNA"/>
</dbReference>
<feature type="signal peptide" evidence="1">
    <location>
        <begin position="1"/>
        <end position="20"/>
    </location>
</feature>
<comment type="caution">
    <text evidence="2">The sequence shown here is derived from an EMBL/GenBank/DDBJ whole genome shotgun (WGS) entry which is preliminary data.</text>
</comment>
<keyword evidence="3" id="KW-1185">Reference proteome</keyword>
<dbReference type="AlphaFoldDB" id="A0A8J5JS83"/>
<feature type="chain" id="PRO_5035168564" evidence="1">
    <location>
        <begin position="21"/>
        <end position="121"/>
    </location>
</feature>
<reference evidence="2" key="1">
    <citation type="journal article" date="2021" name="Sci. Adv.">
        <title>The American lobster genome reveals insights on longevity, neural, and immune adaptations.</title>
        <authorList>
            <person name="Polinski J.M."/>
            <person name="Zimin A.V."/>
            <person name="Clark K.F."/>
            <person name="Kohn A.B."/>
            <person name="Sadowski N."/>
            <person name="Timp W."/>
            <person name="Ptitsyn A."/>
            <person name="Khanna P."/>
            <person name="Romanova D.Y."/>
            <person name="Williams P."/>
            <person name="Greenwood S.J."/>
            <person name="Moroz L.L."/>
            <person name="Walt D.R."/>
            <person name="Bodnar A.G."/>
        </authorList>
    </citation>
    <scope>NUCLEOTIDE SEQUENCE</scope>
    <source>
        <strain evidence="2">GMGI-L3</strain>
    </source>
</reference>
<organism evidence="2 3">
    <name type="scientific">Homarus americanus</name>
    <name type="common">American lobster</name>
    <dbReference type="NCBI Taxonomy" id="6706"/>
    <lineage>
        <taxon>Eukaryota</taxon>
        <taxon>Metazoa</taxon>
        <taxon>Ecdysozoa</taxon>
        <taxon>Arthropoda</taxon>
        <taxon>Crustacea</taxon>
        <taxon>Multicrustacea</taxon>
        <taxon>Malacostraca</taxon>
        <taxon>Eumalacostraca</taxon>
        <taxon>Eucarida</taxon>
        <taxon>Decapoda</taxon>
        <taxon>Pleocyemata</taxon>
        <taxon>Astacidea</taxon>
        <taxon>Nephropoidea</taxon>
        <taxon>Nephropidae</taxon>
        <taxon>Homarus</taxon>
    </lineage>
</organism>
<sequence>MMKKSLVFVVVVCLALTVAAKRQPFEDFNRYTIARLFVEMPCRECYTRLTNGKCVRNWSKRCNPKRPVVQHPQWIQDGIDMKIWVSLLDVLPCRECYVRTTNGKCEWNWANSCNPRTQDIA</sequence>
<gene>
    <name evidence="2" type="ORF">Hamer_G020864</name>
</gene>
<accession>A0A8J5JS83</accession>
<protein>
    <submittedName>
        <fullName evidence="2">Uncharacterized protein</fullName>
    </submittedName>
</protein>
<evidence type="ECO:0000313" key="3">
    <source>
        <dbReference type="Proteomes" id="UP000747542"/>
    </source>
</evidence>
<dbReference type="Proteomes" id="UP000747542">
    <property type="component" value="Unassembled WGS sequence"/>
</dbReference>
<proteinExistence type="predicted"/>
<keyword evidence="1" id="KW-0732">Signal</keyword>
<evidence type="ECO:0000256" key="1">
    <source>
        <dbReference type="SAM" id="SignalP"/>
    </source>
</evidence>
<evidence type="ECO:0000313" key="2">
    <source>
        <dbReference type="EMBL" id="KAG7160064.1"/>
    </source>
</evidence>